<feature type="domain" description="Adenosine deaminase" evidence="7">
    <location>
        <begin position="12"/>
        <end position="76"/>
    </location>
</feature>
<dbReference type="GO" id="GO:0043103">
    <property type="term" value="P:hypoxanthine salvage"/>
    <property type="evidence" value="ECO:0007669"/>
    <property type="project" value="TreeGrafter"/>
</dbReference>
<reference evidence="10" key="2">
    <citation type="submission" date="2019-09" db="UniProtKB">
        <authorList>
            <consortium name="WormBaseParasite"/>
        </authorList>
    </citation>
    <scope>IDENTIFICATION</scope>
</reference>
<protein>
    <recommendedName>
        <fullName evidence="3">adenosine deaminase</fullName>
        <ecNumber evidence="3">3.5.4.4</ecNumber>
    </recommendedName>
</protein>
<dbReference type="GO" id="GO:0046872">
    <property type="term" value="F:metal ion binding"/>
    <property type="evidence" value="ECO:0007669"/>
    <property type="project" value="UniProtKB-KW"/>
</dbReference>
<proteinExistence type="inferred from homology"/>
<comment type="similarity">
    <text evidence="2">Belongs to the metallo-dependent hydrolases superfamily. Adenosine and AMP deaminases family.</text>
</comment>
<keyword evidence="6" id="KW-0862">Zinc</keyword>
<evidence type="ECO:0000256" key="5">
    <source>
        <dbReference type="ARBA" id="ARBA00022801"/>
    </source>
</evidence>
<reference evidence="8 9" key="1">
    <citation type="submission" date="2018-11" db="EMBL/GenBank/DDBJ databases">
        <authorList>
            <consortium name="Pathogen Informatics"/>
        </authorList>
    </citation>
    <scope>NUCLEOTIDE SEQUENCE [LARGE SCALE GENOMIC DNA]</scope>
</reference>
<accession>A0A183FEQ9</accession>
<comment type="cofactor">
    <cofactor evidence="1">
        <name>Zn(2+)</name>
        <dbReference type="ChEBI" id="CHEBI:29105"/>
    </cofactor>
</comment>
<dbReference type="PANTHER" id="PTHR11409">
    <property type="entry name" value="ADENOSINE DEAMINASE"/>
    <property type="match status" value="1"/>
</dbReference>
<accession>A0A3P7X9U8</accession>
<dbReference type="PANTHER" id="PTHR11409:SF43">
    <property type="entry name" value="ADENOSINE DEAMINASE"/>
    <property type="match status" value="1"/>
</dbReference>
<dbReference type="Proteomes" id="UP000050761">
    <property type="component" value="Unassembled WGS sequence"/>
</dbReference>
<dbReference type="EC" id="3.5.4.4" evidence="3"/>
<dbReference type="GO" id="GO:0009897">
    <property type="term" value="C:external side of plasma membrane"/>
    <property type="evidence" value="ECO:0007669"/>
    <property type="project" value="TreeGrafter"/>
</dbReference>
<dbReference type="GO" id="GO:0005829">
    <property type="term" value="C:cytosol"/>
    <property type="evidence" value="ECO:0007669"/>
    <property type="project" value="TreeGrafter"/>
</dbReference>
<evidence type="ECO:0000256" key="6">
    <source>
        <dbReference type="ARBA" id="ARBA00022833"/>
    </source>
</evidence>
<dbReference type="AlphaFoldDB" id="A0A183FEQ9"/>
<evidence type="ECO:0000313" key="9">
    <source>
        <dbReference type="Proteomes" id="UP000050761"/>
    </source>
</evidence>
<organism evidence="9 10">
    <name type="scientific">Heligmosomoides polygyrus</name>
    <name type="common">Parasitic roundworm</name>
    <dbReference type="NCBI Taxonomy" id="6339"/>
    <lineage>
        <taxon>Eukaryota</taxon>
        <taxon>Metazoa</taxon>
        <taxon>Ecdysozoa</taxon>
        <taxon>Nematoda</taxon>
        <taxon>Chromadorea</taxon>
        <taxon>Rhabditida</taxon>
        <taxon>Rhabditina</taxon>
        <taxon>Rhabditomorpha</taxon>
        <taxon>Strongyloidea</taxon>
        <taxon>Heligmosomidae</taxon>
        <taxon>Heligmosomoides</taxon>
    </lineage>
</organism>
<dbReference type="GO" id="GO:0006154">
    <property type="term" value="P:adenosine catabolic process"/>
    <property type="evidence" value="ECO:0007669"/>
    <property type="project" value="TreeGrafter"/>
</dbReference>
<dbReference type="GO" id="GO:0046103">
    <property type="term" value="P:inosine biosynthetic process"/>
    <property type="evidence" value="ECO:0007669"/>
    <property type="project" value="TreeGrafter"/>
</dbReference>
<evidence type="ECO:0000256" key="3">
    <source>
        <dbReference type="ARBA" id="ARBA00012784"/>
    </source>
</evidence>
<evidence type="ECO:0000313" key="8">
    <source>
        <dbReference type="EMBL" id="VDO62709.1"/>
    </source>
</evidence>
<evidence type="ECO:0000259" key="7">
    <source>
        <dbReference type="Pfam" id="PF00962"/>
    </source>
</evidence>
<evidence type="ECO:0000313" key="10">
    <source>
        <dbReference type="WBParaSite" id="HPBE_0000489501-mRNA-1"/>
    </source>
</evidence>
<dbReference type="SUPFAM" id="SSF51556">
    <property type="entry name" value="Metallo-dependent hydrolases"/>
    <property type="match status" value="1"/>
</dbReference>
<sequence>MGDSDMYKQYFVDDHRILLEACPYSSVMIGAVPLEWKHHPIATWAKDKVNFSISRDDPTCFDNTMLSDLHLVQHLISSGNASSIRLVRASHLRMRNGQLLRRSLPLNRNRIDVLRLATLLVFQNVFR</sequence>
<dbReference type="GO" id="GO:0060169">
    <property type="term" value="P:negative regulation of adenosine receptor signaling pathway"/>
    <property type="evidence" value="ECO:0007669"/>
    <property type="project" value="TreeGrafter"/>
</dbReference>
<evidence type="ECO:0000256" key="4">
    <source>
        <dbReference type="ARBA" id="ARBA00022723"/>
    </source>
</evidence>
<name>A0A183FEQ9_HELPZ</name>
<dbReference type="WBParaSite" id="HPBE_0000489501-mRNA-1">
    <property type="protein sequence ID" value="HPBE_0000489501-mRNA-1"/>
    <property type="gene ID" value="HPBE_0000489501"/>
</dbReference>
<evidence type="ECO:0000256" key="1">
    <source>
        <dbReference type="ARBA" id="ARBA00001947"/>
    </source>
</evidence>
<dbReference type="InterPro" id="IPR032466">
    <property type="entry name" value="Metal_Hydrolase"/>
</dbReference>
<dbReference type="EMBL" id="UZAH01025378">
    <property type="protein sequence ID" value="VDO62709.1"/>
    <property type="molecule type" value="Genomic_DNA"/>
</dbReference>
<dbReference type="InterPro" id="IPR001365">
    <property type="entry name" value="A_deaminase_dom"/>
</dbReference>
<dbReference type="InterPro" id="IPR006330">
    <property type="entry name" value="Ado/ade_deaminase"/>
</dbReference>
<dbReference type="Gene3D" id="3.20.20.140">
    <property type="entry name" value="Metal-dependent hydrolases"/>
    <property type="match status" value="1"/>
</dbReference>
<evidence type="ECO:0000256" key="2">
    <source>
        <dbReference type="ARBA" id="ARBA00006676"/>
    </source>
</evidence>
<keyword evidence="9" id="KW-1185">Reference proteome</keyword>
<gene>
    <name evidence="8" type="ORF">HPBE_LOCUS4896</name>
</gene>
<keyword evidence="4" id="KW-0479">Metal-binding</keyword>
<dbReference type="Pfam" id="PF00962">
    <property type="entry name" value="A_deaminase"/>
    <property type="match status" value="1"/>
</dbReference>
<dbReference type="OrthoDB" id="272271at2759"/>
<keyword evidence="5" id="KW-0378">Hydrolase</keyword>
<dbReference type="GO" id="GO:0004000">
    <property type="term" value="F:adenosine deaminase activity"/>
    <property type="evidence" value="ECO:0007669"/>
    <property type="project" value="UniProtKB-ARBA"/>
</dbReference>